<accession>C7ZCU3</accession>
<dbReference type="SUPFAM" id="SSF54909">
    <property type="entry name" value="Dimeric alpha+beta barrel"/>
    <property type="match status" value="1"/>
</dbReference>
<comment type="subunit">
    <text evidence="1">Homodimer.</text>
</comment>
<dbReference type="KEGG" id="nhe:NECHADRAFT_48057"/>
<dbReference type="PANTHER" id="PTHR33178:SF10">
    <property type="entry name" value="STRESS-RESPONSE A_B BARREL DOMAIN-CONTAINING PROTEIN"/>
    <property type="match status" value="1"/>
</dbReference>
<feature type="non-terminal residue" evidence="3">
    <location>
        <position position="1"/>
    </location>
</feature>
<name>C7ZCU3_FUSV7</name>
<dbReference type="AlphaFoldDB" id="C7ZCU3"/>
<feature type="non-terminal residue" evidence="3">
    <location>
        <position position="105"/>
    </location>
</feature>
<reference evidence="3 4" key="1">
    <citation type="journal article" date="2009" name="PLoS Genet.">
        <title>The genome of Nectria haematococca: contribution of supernumerary chromosomes to gene expansion.</title>
        <authorList>
            <person name="Coleman J.J."/>
            <person name="Rounsley S.D."/>
            <person name="Rodriguez-Carres M."/>
            <person name="Kuo A."/>
            <person name="Wasmann C.C."/>
            <person name="Grimwood J."/>
            <person name="Schmutz J."/>
            <person name="Taga M."/>
            <person name="White G.J."/>
            <person name="Zhou S."/>
            <person name="Schwartz D.C."/>
            <person name="Freitag M."/>
            <person name="Ma L.J."/>
            <person name="Danchin E.G."/>
            <person name="Henrissat B."/>
            <person name="Coutinho P.M."/>
            <person name="Nelson D.R."/>
            <person name="Straney D."/>
            <person name="Napoli C.A."/>
            <person name="Barker B.M."/>
            <person name="Gribskov M."/>
            <person name="Rep M."/>
            <person name="Kroken S."/>
            <person name="Molnar I."/>
            <person name="Rensing C."/>
            <person name="Kennell J.C."/>
            <person name="Zamora J."/>
            <person name="Farman M.L."/>
            <person name="Selker E.U."/>
            <person name="Salamov A."/>
            <person name="Shapiro H."/>
            <person name="Pangilinan J."/>
            <person name="Lindquist E."/>
            <person name="Lamers C."/>
            <person name="Grigoriev I.V."/>
            <person name="Geiser D.M."/>
            <person name="Covert S.F."/>
            <person name="Temporini E."/>
            <person name="Vanetten H.D."/>
        </authorList>
    </citation>
    <scope>NUCLEOTIDE SEQUENCE [LARGE SCALE GENOMIC DNA]</scope>
    <source>
        <strain evidence="4">ATCC MYA-4622 / CBS 123669 / FGSC 9596 / NRRL 45880 / 77-13-4</strain>
    </source>
</reference>
<dbReference type="VEuPathDB" id="FungiDB:NECHADRAFT_48057"/>
<evidence type="ECO:0000313" key="3">
    <source>
        <dbReference type="EMBL" id="EEU38104.1"/>
    </source>
</evidence>
<sequence length="105" mass="11468">IIHVVQLRFKPDIGKAKIDTVLDDLKSLKHQCVLPDTKEPYIKSITAGADNSIEGLQNGFTHMIVTEFETVAHRDYYAKSDPAHLAVGGSLGPVLEGLQVLDIDS</sequence>
<feature type="domain" description="Stress-response A/B barrel" evidence="2">
    <location>
        <begin position="1"/>
        <end position="103"/>
    </location>
</feature>
<gene>
    <name evidence="3" type="ORF">NECHADRAFT_48057</name>
</gene>
<evidence type="ECO:0000259" key="2">
    <source>
        <dbReference type="PROSITE" id="PS51502"/>
    </source>
</evidence>
<dbReference type="InterPro" id="IPR013097">
    <property type="entry name" value="Dabb"/>
</dbReference>
<dbReference type="EMBL" id="GG698919">
    <property type="protein sequence ID" value="EEU38104.1"/>
    <property type="molecule type" value="Genomic_DNA"/>
</dbReference>
<dbReference type="HOGENOM" id="CLU_080664_2_1_1"/>
<dbReference type="OMA" id="RESCIHP"/>
<organism evidence="3 4">
    <name type="scientific">Fusarium vanettenii (strain ATCC MYA-4622 / CBS 123669 / FGSC 9596 / NRRL 45880 / 77-13-4)</name>
    <name type="common">Fusarium solani subsp. pisi</name>
    <dbReference type="NCBI Taxonomy" id="660122"/>
    <lineage>
        <taxon>Eukaryota</taxon>
        <taxon>Fungi</taxon>
        <taxon>Dikarya</taxon>
        <taxon>Ascomycota</taxon>
        <taxon>Pezizomycotina</taxon>
        <taxon>Sordariomycetes</taxon>
        <taxon>Hypocreomycetidae</taxon>
        <taxon>Hypocreales</taxon>
        <taxon>Nectriaceae</taxon>
        <taxon>Fusarium</taxon>
        <taxon>Fusarium solani species complex</taxon>
        <taxon>Fusarium vanettenii</taxon>
    </lineage>
</organism>
<dbReference type="RefSeq" id="XP_003043817.1">
    <property type="nucleotide sequence ID" value="XM_003043771.1"/>
</dbReference>
<dbReference type="InterPro" id="IPR011008">
    <property type="entry name" value="Dimeric_a/b-barrel"/>
</dbReference>
<dbReference type="PANTHER" id="PTHR33178">
    <property type="match status" value="1"/>
</dbReference>
<protein>
    <recommendedName>
        <fullName evidence="2">Stress-response A/B barrel domain-containing protein</fullName>
    </recommendedName>
</protein>
<dbReference type="PROSITE" id="PS51502">
    <property type="entry name" value="S_R_A_B_BARREL"/>
    <property type="match status" value="1"/>
</dbReference>
<keyword evidence="4" id="KW-1185">Reference proteome</keyword>
<dbReference type="OrthoDB" id="1601230at2759"/>
<dbReference type="Proteomes" id="UP000005206">
    <property type="component" value="Chromosome 9"/>
</dbReference>
<dbReference type="SMART" id="SM00886">
    <property type="entry name" value="Dabb"/>
    <property type="match status" value="1"/>
</dbReference>
<evidence type="ECO:0000256" key="1">
    <source>
        <dbReference type="ARBA" id="ARBA00011738"/>
    </source>
</evidence>
<dbReference type="InterPro" id="IPR044662">
    <property type="entry name" value="HS1/DABB1-like"/>
</dbReference>
<dbReference type="Pfam" id="PF07876">
    <property type="entry name" value="Dabb"/>
    <property type="match status" value="1"/>
</dbReference>
<dbReference type="GeneID" id="9669905"/>
<proteinExistence type="predicted"/>
<dbReference type="Gene3D" id="3.30.70.100">
    <property type="match status" value="1"/>
</dbReference>
<dbReference type="InParanoid" id="C7ZCU3"/>
<evidence type="ECO:0000313" key="4">
    <source>
        <dbReference type="Proteomes" id="UP000005206"/>
    </source>
</evidence>